<dbReference type="Pfam" id="PF13478">
    <property type="entry name" value="XdhC_C"/>
    <property type="match status" value="1"/>
</dbReference>
<protein>
    <submittedName>
        <fullName evidence="3">XdhC family protein</fullName>
    </submittedName>
</protein>
<dbReference type="Pfam" id="PF02625">
    <property type="entry name" value="XdhC_CoxI"/>
    <property type="match status" value="1"/>
</dbReference>
<keyword evidence="4" id="KW-1185">Reference proteome</keyword>
<dbReference type="PANTHER" id="PTHR30388:SF4">
    <property type="entry name" value="MOLYBDENUM COFACTOR INSERTION CHAPERONE PAOD"/>
    <property type="match status" value="1"/>
</dbReference>
<dbReference type="SUPFAM" id="SSF51735">
    <property type="entry name" value="NAD(P)-binding Rossmann-fold domains"/>
    <property type="match status" value="1"/>
</dbReference>
<dbReference type="PANTHER" id="PTHR30388">
    <property type="entry name" value="ALDEHYDE OXIDOREDUCTASE MOLYBDENUM COFACTOR ASSEMBLY PROTEIN"/>
    <property type="match status" value="1"/>
</dbReference>
<name>A0ABP7T851_9BURK</name>
<sequence>MDSTDLSVLKTCITWLEAGHRVVLATVVQTWGSAPRPVGAWLAIRDDGQVVGSVSGGCVEDDLIVRVRTDLLDTALPQVVRYGVSRDEAARFGLPCGGTLRLVVEPHPELALLRTLLARTTAKRLTARVLDMATGKATLVDADRTEVLDFDEYTLRTMFGPRWRLVLIGAGQLSRYVAQIALGADYDVVVIDPRDEFADGFGMPEVTFSRGMPDDVIVELVMDTHTAIVALTHDPKLDDLALMEGLKSAAFYIGALGSRANTAKRKERLLEFDLTATEIDRLHGPAGLYLGSSSPAEMAISILAEITAAKYRVPILQKRLIPTGQLVERALTMEGLHST</sequence>
<comment type="caution">
    <text evidence="3">The sequence shown here is derived from an EMBL/GenBank/DDBJ whole genome shotgun (WGS) entry which is preliminary data.</text>
</comment>
<dbReference type="Gene3D" id="3.40.50.720">
    <property type="entry name" value="NAD(P)-binding Rossmann-like Domain"/>
    <property type="match status" value="1"/>
</dbReference>
<feature type="domain" description="XdhC Rossmann" evidence="2">
    <location>
        <begin position="165"/>
        <end position="306"/>
    </location>
</feature>
<evidence type="ECO:0000259" key="1">
    <source>
        <dbReference type="Pfam" id="PF02625"/>
    </source>
</evidence>
<gene>
    <name evidence="3" type="ORF">GCM10022212_19580</name>
</gene>
<dbReference type="InterPro" id="IPR027051">
    <property type="entry name" value="XdhC_Rossmann_dom"/>
</dbReference>
<dbReference type="InterPro" id="IPR003777">
    <property type="entry name" value="XdhC_CoxI"/>
</dbReference>
<evidence type="ECO:0000313" key="4">
    <source>
        <dbReference type="Proteomes" id="UP001501353"/>
    </source>
</evidence>
<evidence type="ECO:0000313" key="3">
    <source>
        <dbReference type="EMBL" id="GAA4022450.1"/>
    </source>
</evidence>
<dbReference type="RefSeq" id="WP_344763118.1">
    <property type="nucleotide sequence ID" value="NZ_BAAAZE010000008.1"/>
</dbReference>
<organism evidence="3 4">
    <name type="scientific">Actimicrobium antarcticum</name>
    <dbReference type="NCBI Taxonomy" id="1051899"/>
    <lineage>
        <taxon>Bacteria</taxon>
        <taxon>Pseudomonadati</taxon>
        <taxon>Pseudomonadota</taxon>
        <taxon>Betaproteobacteria</taxon>
        <taxon>Burkholderiales</taxon>
        <taxon>Oxalobacteraceae</taxon>
        <taxon>Actimicrobium</taxon>
    </lineage>
</organism>
<accession>A0ABP7T851</accession>
<dbReference type="InterPro" id="IPR052698">
    <property type="entry name" value="MoCofactor_Util/Proc"/>
</dbReference>
<feature type="domain" description="XdhC- CoxI" evidence="1">
    <location>
        <begin position="15"/>
        <end position="83"/>
    </location>
</feature>
<reference evidence="4" key="1">
    <citation type="journal article" date="2019" name="Int. J. Syst. Evol. Microbiol.">
        <title>The Global Catalogue of Microorganisms (GCM) 10K type strain sequencing project: providing services to taxonomists for standard genome sequencing and annotation.</title>
        <authorList>
            <consortium name="The Broad Institute Genomics Platform"/>
            <consortium name="The Broad Institute Genome Sequencing Center for Infectious Disease"/>
            <person name="Wu L."/>
            <person name="Ma J."/>
        </authorList>
    </citation>
    <scope>NUCLEOTIDE SEQUENCE [LARGE SCALE GENOMIC DNA]</scope>
    <source>
        <strain evidence="4">JCM 16673</strain>
    </source>
</reference>
<evidence type="ECO:0000259" key="2">
    <source>
        <dbReference type="Pfam" id="PF13478"/>
    </source>
</evidence>
<dbReference type="EMBL" id="BAAAZE010000008">
    <property type="protein sequence ID" value="GAA4022450.1"/>
    <property type="molecule type" value="Genomic_DNA"/>
</dbReference>
<proteinExistence type="predicted"/>
<dbReference type="InterPro" id="IPR036291">
    <property type="entry name" value="NAD(P)-bd_dom_sf"/>
</dbReference>
<dbReference type="Proteomes" id="UP001501353">
    <property type="component" value="Unassembled WGS sequence"/>
</dbReference>